<protein>
    <submittedName>
        <fullName evidence="1">Uncharacterized protein</fullName>
    </submittedName>
</protein>
<accession>A0A2P2NU33</accession>
<organism evidence="1">
    <name type="scientific">Rhizophora mucronata</name>
    <name type="common">Asiatic mangrove</name>
    <dbReference type="NCBI Taxonomy" id="61149"/>
    <lineage>
        <taxon>Eukaryota</taxon>
        <taxon>Viridiplantae</taxon>
        <taxon>Streptophyta</taxon>
        <taxon>Embryophyta</taxon>
        <taxon>Tracheophyta</taxon>
        <taxon>Spermatophyta</taxon>
        <taxon>Magnoliopsida</taxon>
        <taxon>eudicotyledons</taxon>
        <taxon>Gunneridae</taxon>
        <taxon>Pentapetalae</taxon>
        <taxon>rosids</taxon>
        <taxon>fabids</taxon>
        <taxon>Malpighiales</taxon>
        <taxon>Rhizophoraceae</taxon>
        <taxon>Rhizophora</taxon>
    </lineage>
</organism>
<dbReference type="AlphaFoldDB" id="A0A2P2NU33"/>
<reference evidence="1" key="1">
    <citation type="submission" date="2018-02" db="EMBL/GenBank/DDBJ databases">
        <title>Rhizophora mucronata_Transcriptome.</title>
        <authorList>
            <person name="Meera S.P."/>
            <person name="Sreeshan A."/>
            <person name="Augustine A."/>
        </authorList>
    </citation>
    <scope>NUCLEOTIDE SEQUENCE</scope>
    <source>
        <tissue evidence="1">Leaf</tissue>
    </source>
</reference>
<proteinExistence type="predicted"/>
<dbReference type="EMBL" id="GGEC01065449">
    <property type="protein sequence ID" value="MBX45933.1"/>
    <property type="molecule type" value="Transcribed_RNA"/>
</dbReference>
<sequence length="26" mass="2900">MQVQPANPIYFSYKIAFLVGGISLRS</sequence>
<name>A0A2P2NU33_RHIMU</name>
<evidence type="ECO:0000313" key="1">
    <source>
        <dbReference type="EMBL" id="MBX45933.1"/>
    </source>
</evidence>